<dbReference type="RefSeq" id="WP_126399231.1">
    <property type="nucleotide sequence ID" value="NZ_AP018907.1"/>
</dbReference>
<keyword evidence="6 11" id="KW-0560">Oxidoreductase</keyword>
<dbReference type="GO" id="GO:0004361">
    <property type="term" value="F:glutaryl-CoA dehydrogenase activity"/>
    <property type="evidence" value="ECO:0007669"/>
    <property type="project" value="UniProtKB-EC"/>
</dbReference>
<evidence type="ECO:0000256" key="1">
    <source>
        <dbReference type="ARBA" id="ARBA00001974"/>
    </source>
</evidence>
<dbReference type="Pfam" id="PF00441">
    <property type="entry name" value="Acyl-CoA_dh_1"/>
    <property type="match status" value="1"/>
</dbReference>
<dbReference type="SUPFAM" id="SSF47203">
    <property type="entry name" value="Acyl-CoA dehydrogenase C-terminal domain-like"/>
    <property type="match status" value="1"/>
</dbReference>
<dbReference type="PANTHER" id="PTHR42807">
    <property type="entry name" value="GLUTARYL-COA DEHYDROGENASE, MITOCHONDRIAL"/>
    <property type="match status" value="1"/>
</dbReference>
<evidence type="ECO:0000256" key="6">
    <source>
        <dbReference type="ARBA" id="ARBA00023002"/>
    </source>
</evidence>
<dbReference type="PROSITE" id="PS00073">
    <property type="entry name" value="ACYL_COA_DH_2"/>
    <property type="match status" value="1"/>
</dbReference>
<evidence type="ECO:0000256" key="8">
    <source>
        <dbReference type="ARBA" id="ARBA00037927"/>
    </source>
</evidence>
<dbReference type="Proteomes" id="UP000266934">
    <property type="component" value="Chromosome"/>
</dbReference>
<dbReference type="InterPro" id="IPR009100">
    <property type="entry name" value="AcylCoA_DH/oxidase_NM_dom_sf"/>
</dbReference>
<feature type="domain" description="Acyl-CoA dehydrogenase/oxidase C-terminal" evidence="12">
    <location>
        <begin position="247"/>
        <end position="387"/>
    </location>
</feature>
<dbReference type="KEGG" id="blag:BLTE_16550"/>
<evidence type="ECO:0000256" key="9">
    <source>
        <dbReference type="ARBA" id="ARBA00039033"/>
    </source>
</evidence>
<dbReference type="EMBL" id="AP018907">
    <property type="protein sequence ID" value="BBF92970.1"/>
    <property type="molecule type" value="Genomic_DNA"/>
</dbReference>
<dbReference type="GO" id="GO:0046949">
    <property type="term" value="P:fatty-acyl-CoA biosynthetic process"/>
    <property type="evidence" value="ECO:0007669"/>
    <property type="project" value="TreeGrafter"/>
</dbReference>
<evidence type="ECO:0000256" key="7">
    <source>
        <dbReference type="ARBA" id="ARBA00037899"/>
    </source>
</evidence>
<dbReference type="GO" id="GO:0033539">
    <property type="term" value="P:fatty acid beta-oxidation using acyl-CoA dehydrogenase"/>
    <property type="evidence" value="ECO:0007669"/>
    <property type="project" value="TreeGrafter"/>
</dbReference>
<name>A0A348G087_9HYPH</name>
<dbReference type="Pfam" id="PF02770">
    <property type="entry name" value="Acyl-CoA_dh_M"/>
    <property type="match status" value="1"/>
</dbReference>
<reference evidence="15 16" key="1">
    <citation type="submission" date="2018-08" db="EMBL/GenBank/DDBJ databases">
        <title>Complete genome sequencing of Blastochloris tepida GI.</title>
        <authorList>
            <person name="Tsukatani Y."/>
            <person name="Mori H."/>
        </authorList>
    </citation>
    <scope>NUCLEOTIDE SEQUENCE [LARGE SCALE GENOMIC DNA]</scope>
    <source>
        <strain evidence="15 16">GI</strain>
    </source>
</reference>
<dbReference type="FunFam" id="1.10.540.10:FF:000003">
    <property type="entry name" value="glutaryl-CoA dehydrogenase, mitochondrial"/>
    <property type="match status" value="1"/>
</dbReference>
<dbReference type="InterPro" id="IPR037069">
    <property type="entry name" value="AcylCoA_DH/ox_N_sf"/>
</dbReference>
<dbReference type="InterPro" id="IPR009075">
    <property type="entry name" value="AcylCo_DH/oxidase_C"/>
</dbReference>
<organism evidence="15 16">
    <name type="scientific">Blastochloris tepida</name>
    <dbReference type="NCBI Taxonomy" id="2233851"/>
    <lineage>
        <taxon>Bacteria</taxon>
        <taxon>Pseudomonadati</taxon>
        <taxon>Pseudomonadota</taxon>
        <taxon>Alphaproteobacteria</taxon>
        <taxon>Hyphomicrobiales</taxon>
        <taxon>Blastochloridaceae</taxon>
        <taxon>Blastochloris</taxon>
    </lineage>
</organism>
<dbReference type="Gene3D" id="1.20.140.10">
    <property type="entry name" value="Butyryl-CoA Dehydrogenase, subunit A, domain 3"/>
    <property type="match status" value="1"/>
</dbReference>
<sequence>MSADQSRFLWDDPLLFDACLSEDERLVRDSARDYCQDKLMPRILAANRHETFDREVMTEMGALGFLGPTLSEEYGGAGTNYVSYGLIAREVERVDSGYRSAMSVQSSLVMYPIFAYGSEAQRRKYLPMLASGEWIGCFGLTEPDAGSDPGGMRTRARKTDGGWLLNGTKMWITNSPIADVFVVWAKDDEGVIRGFILDKGMKGLSAPKIEGKFSLRASATGEIVMDQVFVPDDNLLPNVTGLKGPFGCLNRARFGIAWGVLGAAEFCFHAARQYTLDRKQFGRPLAANQLIQLKLANMQTEITLGLTACLRLGRLFDEGKMAPEMISLLKRNNCGKALEIARIARDMHGGNGISDEFHVIRHAMNLEAVNTYEGTHDVHALILGRAITGLSAFAG</sequence>
<dbReference type="PROSITE" id="PS00072">
    <property type="entry name" value="ACYL_COA_DH_1"/>
    <property type="match status" value="1"/>
</dbReference>
<evidence type="ECO:0000256" key="5">
    <source>
        <dbReference type="ARBA" id="ARBA00022946"/>
    </source>
</evidence>
<evidence type="ECO:0000256" key="4">
    <source>
        <dbReference type="ARBA" id="ARBA00022827"/>
    </source>
</evidence>
<evidence type="ECO:0000313" key="15">
    <source>
        <dbReference type="EMBL" id="BBF92970.1"/>
    </source>
</evidence>
<protein>
    <recommendedName>
        <fullName evidence="9">glutaryl-CoA dehydrogenase (ETF)</fullName>
        <ecNumber evidence="9">1.3.8.6</ecNumber>
    </recommendedName>
</protein>
<comment type="similarity">
    <text evidence="2 11">Belongs to the acyl-CoA dehydrogenase family.</text>
</comment>
<dbReference type="Gene3D" id="1.10.540.10">
    <property type="entry name" value="Acyl-CoA dehydrogenase/oxidase, N-terminal domain"/>
    <property type="match status" value="1"/>
</dbReference>
<keyword evidence="16" id="KW-1185">Reference proteome</keyword>
<proteinExistence type="inferred from homology"/>
<keyword evidence="4 11" id="KW-0274">FAD</keyword>
<dbReference type="InterPro" id="IPR006091">
    <property type="entry name" value="Acyl-CoA_Oxase/DH_mid-dom"/>
</dbReference>
<dbReference type="AlphaFoldDB" id="A0A348G087"/>
<dbReference type="Pfam" id="PF02771">
    <property type="entry name" value="Acyl-CoA_dh_N"/>
    <property type="match status" value="1"/>
</dbReference>
<dbReference type="InterPro" id="IPR036250">
    <property type="entry name" value="AcylCo_DH-like_C"/>
</dbReference>
<comment type="pathway">
    <text evidence="7">Amino-acid metabolism; lysine degradation.</text>
</comment>
<evidence type="ECO:0000313" key="16">
    <source>
        <dbReference type="Proteomes" id="UP000266934"/>
    </source>
</evidence>
<evidence type="ECO:0000256" key="10">
    <source>
        <dbReference type="ARBA" id="ARBA00049493"/>
    </source>
</evidence>
<comment type="catalytic activity">
    <reaction evidence="10">
        <text>glutaryl-CoA + oxidized [electron-transfer flavoprotein] + 2 H(+) = (2E)-butenoyl-CoA + reduced [electron-transfer flavoprotein] + CO2</text>
        <dbReference type="Rhea" id="RHEA:13389"/>
        <dbReference type="Rhea" id="RHEA-COMP:10685"/>
        <dbReference type="Rhea" id="RHEA-COMP:10686"/>
        <dbReference type="ChEBI" id="CHEBI:15378"/>
        <dbReference type="ChEBI" id="CHEBI:16526"/>
        <dbReference type="ChEBI" id="CHEBI:57332"/>
        <dbReference type="ChEBI" id="CHEBI:57378"/>
        <dbReference type="ChEBI" id="CHEBI:57692"/>
        <dbReference type="ChEBI" id="CHEBI:58307"/>
        <dbReference type="EC" id="1.3.8.6"/>
    </reaction>
</comment>
<evidence type="ECO:0000256" key="3">
    <source>
        <dbReference type="ARBA" id="ARBA00022630"/>
    </source>
</evidence>
<accession>A0A348G087</accession>
<evidence type="ECO:0000256" key="11">
    <source>
        <dbReference type="RuleBase" id="RU362125"/>
    </source>
</evidence>
<dbReference type="GO" id="GO:0000062">
    <property type="term" value="F:fatty-acyl-CoA binding"/>
    <property type="evidence" value="ECO:0007669"/>
    <property type="project" value="TreeGrafter"/>
</dbReference>
<keyword evidence="5" id="KW-0809">Transit peptide</keyword>
<evidence type="ECO:0000259" key="12">
    <source>
        <dbReference type="Pfam" id="PF00441"/>
    </source>
</evidence>
<evidence type="ECO:0000259" key="13">
    <source>
        <dbReference type="Pfam" id="PF02770"/>
    </source>
</evidence>
<dbReference type="Gene3D" id="2.40.110.10">
    <property type="entry name" value="Butyryl-CoA Dehydrogenase, subunit A, domain 2"/>
    <property type="match status" value="1"/>
</dbReference>
<feature type="domain" description="Acyl-CoA oxidase/dehydrogenase middle" evidence="13">
    <location>
        <begin position="137"/>
        <end position="228"/>
    </location>
</feature>
<dbReference type="EC" id="1.3.8.6" evidence="9"/>
<dbReference type="GO" id="GO:0050660">
    <property type="term" value="F:flavin adenine dinucleotide binding"/>
    <property type="evidence" value="ECO:0007669"/>
    <property type="project" value="InterPro"/>
</dbReference>
<dbReference type="PANTHER" id="PTHR42807:SF1">
    <property type="entry name" value="GLUTARYL-COA DEHYDROGENASE, MITOCHONDRIAL"/>
    <property type="match status" value="1"/>
</dbReference>
<evidence type="ECO:0000259" key="14">
    <source>
        <dbReference type="Pfam" id="PF02771"/>
    </source>
</evidence>
<dbReference type="InterPro" id="IPR006089">
    <property type="entry name" value="Acyl-CoA_DH_CS"/>
</dbReference>
<keyword evidence="3 11" id="KW-0285">Flavoprotein</keyword>
<dbReference type="FunFam" id="2.40.110.10:FF:000008">
    <property type="entry name" value="Glutaryl-CoA dehydrogenase, mitochondrial"/>
    <property type="match status" value="1"/>
</dbReference>
<dbReference type="CDD" id="cd01151">
    <property type="entry name" value="GCD"/>
    <property type="match status" value="1"/>
</dbReference>
<gene>
    <name evidence="15" type="ORF">BLTE_16550</name>
</gene>
<comment type="cofactor">
    <cofactor evidence="1 11">
        <name>FAD</name>
        <dbReference type="ChEBI" id="CHEBI:57692"/>
    </cofactor>
</comment>
<comment type="pathway">
    <text evidence="8">Amino-acid metabolism; tryptophan metabolism.</text>
</comment>
<dbReference type="InterPro" id="IPR046373">
    <property type="entry name" value="Acyl-CoA_Oxase/DH_mid-dom_sf"/>
</dbReference>
<dbReference type="OrthoDB" id="9775090at2"/>
<dbReference type="InterPro" id="IPR013786">
    <property type="entry name" value="AcylCoA_DH/ox_N"/>
</dbReference>
<dbReference type="SUPFAM" id="SSF56645">
    <property type="entry name" value="Acyl-CoA dehydrogenase NM domain-like"/>
    <property type="match status" value="1"/>
</dbReference>
<evidence type="ECO:0000256" key="2">
    <source>
        <dbReference type="ARBA" id="ARBA00009347"/>
    </source>
</evidence>
<feature type="domain" description="Acyl-CoA dehydrogenase/oxidase N-terminal" evidence="14">
    <location>
        <begin position="21"/>
        <end position="133"/>
    </location>
</feature>
<dbReference type="FunFam" id="1.20.140.10:FF:000006">
    <property type="entry name" value="Glutaryl-CoA dehydrogenase, mitochondrial"/>
    <property type="match status" value="1"/>
</dbReference>
<dbReference type="InterPro" id="IPR052033">
    <property type="entry name" value="Glutaryl-CoA_DH_mitochondrial"/>
</dbReference>